<dbReference type="AlphaFoldDB" id="A0A834HL84"/>
<gene>
    <name evidence="2" type="ORF">RHSIM_Rhsim01G0054000</name>
</gene>
<dbReference type="EMBL" id="WJXA01000001">
    <property type="protein sequence ID" value="KAF7154310.1"/>
    <property type="molecule type" value="Genomic_DNA"/>
</dbReference>
<dbReference type="OrthoDB" id="1535298at2759"/>
<protein>
    <submittedName>
        <fullName evidence="2">Uncharacterized protein</fullName>
    </submittedName>
</protein>
<dbReference type="Proteomes" id="UP000626092">
    <property type="component" value="Unassembled WGS sequence"/>
</dbReference>
<evidence type="ECO:0000313" key="2">
    <source>
        <dbReference type="EMBL" id="KAF7154310.1"/>
    </source>
</evidence>
<keyword evidence="3" id="KW-1185">Reference proteome</keyword>
<keyword evidence="1" id="KW-0732">Signal</keyword>
<evidence type="ECO:0000313" key="3">
    <source>
        <dbReference type="Proteomes" id="UP000626092"/>
    </source>
</evidence>
<sequence>MGTSTLGFLLHNHLVLTSLQFTTITAAPRTTSHGCHHHHLPCTSTACPPPTAATTSLPLPSTSIGVLSNLTNLEELDLNKNNIGNGILPSLNKLSNLKFLRLASNKLNGSTYVKGNSV</sequence>
<evidence type="ECO:0000256" key="1">
    <source>
        <dbReference type="SAM" id="SignalP"/>
    </source>
</evidence>
<feature type="signal peptide" evidence="1">
    <location>
        <begin position="1"/>
        <end position="26"/>
    </location>
</feature>
<dbReference type="InterPro" id="IPR032675">
    <property type="entry name" value="LRR_dom_sf"/>
</dbReference>
<comment type="caution">
    <text evidence="2">The sequence shown here is derived from an EMBL/GenBank/DDBJ whole genome shotgun (WGS) entry which is preliminary data.</text>
</comment>
<accession>A0A834HL84</accession>
<name>A0A834HL84_RHOSS</name>
<dbReference type="PROSITE" id="PS51450">
    <property type="entry name" value="LRR"/>
    <property type="match status" value="1"/>
</dbReference>
<dbReference type="InterPro" id="IPR001611">
    <property type="entry name" value="Leu-rich_rpt"/>
</dbReference>
<organism evidence="2 3">
    <name type="scientific">Rhododendron simsii</name>
    <name type="common">Sims's rhododendron</name>
    <dbReference type="NCBI Taxonomy" id="118357"/>
    <lineage>
        <taxon>Eukaryota</taxon>
        <taxon>Viridiplantae</taxon>
        <taxon>Streptophyta</taxon>
        <taxon>Embryophyta</taxon>
        <taxon>Tracheophyta</taxon>
        <taxon>Spermatophyta</taxon>
        <taxon>Magnoliopsida</taxon>
        <taxon>eudicotyledons</taxon>
        <taxon>Gunneridae</taxon>
        <taxon>Pentapetalae</taxon>
        <taxon>asterids</taxon>
        <taxon>Ericales</taxon>
        <taxon>Ericaceae</taxon>
        <taxon>Ericoideae</taxon>
        <taxon>Rhodoreae</taxon>
        <taxon>Rhododendron</taxon>
    </lineage>
</organism>
<reference evidence="2" key="1">
    <citation type="submission" date="2019-11" db="EMBL/GenBank/DDBJ databases">
        <authorList>
            <person name="Liu Y."/>
            <person name="Hou J."/>
            <person name="Li T.-Q."/>
            <person name="Guan C.-H."/>
            <person name="Wu X."/>
            <person name="Wu H.-Z."/>
            <person name="Ling F."/>
            <person name="Zhang R."/>
            <person name="Shi X.-G."/>
            <person name="Ren J.-P."/>
            <person name="Chen E.-F."/>
            <person name="Sun J.-M."/>
        </authorList>
    </citation>
    <scope>NUCLEOTIDE SEQUENCE</scope>
    <source>
        <strain evidence="2">Adult_tree_wgs_1</strain>
        <tissue evidence="2">Leaves</tissue>
    </source>
</reference>
<feature type="chain" id="PRO_5032427163" evidence="1">
    <location>
        <begin position="27"/>
        <end position="118"/>
    </location>
</feature>
<dbReference type="SUPFAM" id="SSF52058">
    <property type="entry name" value="L domain-like"/>
    <property type="match status" value="1"/>
</dbReference>
<dbReference type="Gene3D" id="3.80.10.10">
    <property type="entry name" value="Ribonuclease Inhibitor"/>
    <property type="match status" value="1"/>
</dbReference>
<proteinExistence type="predicted"/>